<dbReference type="Proteomes" id="UP000789739">
    <property type="component" value="Unassembled WGS sequence"/>
</dbReference>
<sequence length="44" mass="5135">MNDDEIRGVMFDAFVVGTDTTAKRLKRFLKVTQPDRRPLKIEIL</sequence>
<organism evidence="1 2">
    <name type="scientific">Paraglomus brasilianum</name>
    <dbReference type="NCBI Taxonomy" id="144538"/>
    <lineage>
        <taxon>Eukaryota</taxon>
        <taxon>Fungi</taxon>
        <taxon>Fungi incertae sedis</taxon>
        <taxon>Mucoromycota</taxon>
        <taxon>Glomeromycotina</taxon>
        <taxon>Glomeromycetes</taxon>
        <taxon>Paraglomerales</taxon>
        <taxon>Paraglomeraceae</taxon>
        <taxon>Paraglomus</taxon>
    </lineage>
</organism>
<dbReference type="EMBL" id="CAJVPI010002662">
    <property type="protein sequence ID" value="CAG8647372.1"/>
    <property type="molecule type" value="Genomic_DNA"/>
</dbReference>
<protein>
    <submittedName>
        <fullName evidence="1">62_t:CDS:1</fullName>
    </submittedName>
</protein>
<dbReference type="OrthoDB" id="2311113at2759"/>
<gene>
    <name evidence="1" type="ORF">PBRASI_LOCUS10098</name>
</gene>
<evidence type="ECO:0000313" key="1">
    <source>
        <dbReference type="EMBL" id="CAG8647372.1"/>
    </source>
</evidence>
<keyword evidence="2" id="KW-1185">Reference proteome</keyword>
<proteinExistence type="predicted"/>
<reference evidence="1" key="1">
    <citation type="submission" date="2021-06" db="EMBL/GenBank/DDBJ databases">
        <authorList>
            <person name="Kallberg Y."/>
            <person name="Tangrot J."/>
            <person name="Rosling A."/>
        </authorList>
    </citation>
    <scope>NUCLEOTIDE SEQUENCE</scope>
    <source>
        <strain evidence="1">BR232B</strain>
    </source>
</reference>
<name>A0A9N9DNN8_9GLOM</name>
<evidence type="ECO:0000313" key="2">
    <source>
        <dbReference type="Proteomes" id="UP000789739"/>
    </source>
</evidence>
<accession>A0A9N9DNN8</accession>
<dbReference type="AlphaFoldDB" id="A0A9N9DNN8"/>
<comment type="caution">
    <text evidence="1">The sequence shown here is derived from an EMBL/GenBank/DDBJ whole genome shotgun (WGS) entry which is preliminary data.</text>
</comment>